<name>A0A6I6IQF8_9RHOB</name>
<feature type="chain" id="PRO_5026350126" evidence="1">
    <location>
        <begin position="19"/>
        <end position="147"/>
    </location>
</feature>
<gene>
    <name evidence="2" type="ORF">EI983_14010</name>
</gene>
<evidence type="ECO:0000313" key="3">
    <source>
        <dbReference type="Proteomes" id="UP000428330"/>
    </source>
</evidence>
<protein>
    <submittedName>
        <fullName evidence="2">Uncharacterized protein</fullName>
    </submittedName>
</protein>
<evidence type="ECO:0000256" key="1">
    <source>
        <dbReference type="SAM" id="SignalP"/>
    </source>
</evidence>
<proteinExistence type="predicted"/>
<keyword evidence="3" id="KW-1185">Reference proteome</keyword>
<dbReference type="RefSeq" id="WP_157708001.1">
    <property type="nucleotide sequence ID" value="NZ_CP034348.1"/>
</dbReference>
<sequence length="147" mass="15720">MTLRMALALAALPLAAEADPDRVSILLGSHHINATRDFQEINPGVILTWQQSALGYSLGAYYNSYEDISVLGALSYGVEIAPEFELGVFGGLAWYPGEGDQFDHSIGDAVPLVGVQTRYRNAFVQLIPADGGTLDGLVTFGLTFALD</sequence>
<dbReference type="KEGG" id="rom:EI983_14010"/>
<evidence type="ECO:0000313" key="2">
    <source>
        <dbReference type="EMBL" id="QGX99319.1"/>
    </source>
</evidence>
<keyword evidence="1" id="KW-0732">Signal</keyword>
<accession>A0A6I6IQF8</accession>
<organism evidence="2 3">
    <name type="scientific">Roseovarius faecimaris</name>
    <dbReference type="NCBI Taxonomy" id="2494550"/>
    <lineage>
        <taxon>Bacteria</taxon>
        <taxon>Pseudomonadati</taxon>
        <taxon>Pseudomonadota</taxon>
        <taxon>Alphaproteobacteria</taxon>
        <taxon>Rhodobacterales</taxon>
        <taxon>Roseobacteraceae</taxon>
        <taxon>Roseovarius</taxon>
    </lineage>
</organism>
<dbReference type="EMBL" id="CP034348">
    <property type="protein sequence ID" value="QGX99319.1"/>
    <property type="molecule type" value="Genomic_DNA"/>
</dbReference>
<reference evidence="3" key="1">
    <citation type="submission" date="2018-12" db="EMBL/GenBank/DDBJ databases">
        <title>Complete genome sequence of Roseovarius sp. MME-070.</title>
        <authorList>
            <person name="Nam Y.-D."/>
            <person name="Kang J."/>
            <person name="Chung W.-H."/>
            <person name="Park Y.S."/>
        </authorList>
    </citation>
    <scope>NUCLEOTIDE SEQUENCE [LARGE SCALE GENOMIC DNA]</scope>
    <source>
        <strain evidence="3">MME-070</strain>
    </source>
</reference>
<dbReference type="OrthoDB" id="7707691at2"/>
<dbReference type="AlphaFoldDB" id="A0A6I6IQF8"/>
<dbReference type="Proteomes" id="UP000428330">
    <property type="component" value="Chromosome"/>
</dbReference>
<feature type="signal peptide" evidence="1">
    <location>
        <begin position="1"/>
        <end position="18"/>
    </location>
</feature>